<evidence type="ECO:0000313" key="3">
    <source>
        <dbReference type="EMBL" id="SDB95874.1"/>
    </source>
</evidence>
<evidence type="ECO:0000259" key="2">
    <source>
        <dbReference type="PROSITE" id="PS51724"/>
    </source>
</evidence>
<evidence type="ECO:0000313" key="4">
    <source>
        <dbReference type="Proteomes" id="UP000242949"/>
    </source>
</evidence>
<keyword evidence="1" id="KW-0812">Transmembrane</keyword>
<proteinExistence type="predicted"/>
<reference evidence="4" key="1">
    <citation type="submission" date="2016-09" db="EMBL/GenBank/DDBJ databases">
        <authorList>
            <person name="Varghese N."/>
            <person name="Submissions S."/>
        </authorList>
    </citation>
    <scope>NUCLEOTIDE SEQUENCE [LARGE SCALE GENOMIC DNA]</scope>
    <source>
        <strain evidence="4">S5</strain>
    </source>
</reference>
<dbReference type="OrthoDB" id="2969309at2"/>
<dbReference type="InterPro" id="IPR007730">
    <property type="entry name" value="SPOR-like_dom"/>
</dbReference>
<dbReference type="SUPFAM" id="SSF110997">
    <property type="entry name" value="Sporulation related repeat"/>
    <property type="match status" value="1"/>
</dbReference>
<protein>
    <submittedName>
        <fullName evidence="3">Sporulation related domain-containing protein</fullName>
    </submittedName>
</protein>
<keyword evidence="1" id="KW-1133">Transmembrane helix</keyword>
<accession>A0A1G6HNW3</accession>
<keyword evidence="1" id="KW-0472">Membrane</keyword>
<dbReference type="Proteomes" id="UP000242949">
    <property type="component" value="Unassembled WGS sequence"/>
</dbReference>
<gene>
    <name evidence="3" type="ORF">SAMN05421734_103144</name>
</gene>
<dbReference type="Gene3D" id="3.30.70.1070">
    <property type="entry name" value="Sporulation related repeat"/>
    <property type="match status" value="1"/>
</dbReference>
<dbReference type="GO" id="GO:0042834">
    <property type="term" value="F:peptidoglycan binding"/>
    <property type="evidence" value="ECO:0007669"/>
    <property type="project" value="InterPro"/>
</dbReference>
<dbReference type="InterPro" id="IPR036680">
    <property type="entry name" value="SPOR-like_sf"/>
</dbReference>
<dbReference type="RefSeq" id="WP_090794161.1">
    <property type="nucleotide sequence ID" value="NZ_FMYI01000003.1"/>
</dbReference>
<keyword evidence="4" id="KW-1185">Reference proteome</keyword>
<sequence>MERKYTITYHVGPDQTLNESTQNFEAASLEESKSTHMLSRSIAKRIIVVISMSIVIGLAFGFLTMFIFLNREIEDPLAFESDATANQPKPDEQMEEMPLPKLTAYVIQLGLFETEESASEGVSDWQTKGYHPLKWETDEGFRLFLSAYSSKEEAKNAQEALIDFDSSTYVRNWESSSGLKQLSSQDEEWITSFLDQWPFQHSLSDLPDSNLFQPTHQFEDEKLQRFYDQVLSILSEYDDEGIIRLNIMHAYHQFLLDDSL</sequence>
<feature type="domain" description="SPOR" evidence="2">
    <location>
        <begin position="99"/>
        <end position="176"/>
    </location>
</feature>
<dbReference type="PROSITE" id="PS51724">
    <property type="entry name" value="SPOR"/>
    <property type="match status" value="1"/>
</dbReference>
<feature type="transmembrane region" description="Helical" evidence="1">
    <location>
        <begin position="46"/>
        <end position="69"/>
    </location>
</feature>
<evidence type="ECO:0000256" key="1">
    <source>
        <dbReference type="SAM" id="Phobius"/>
    </source>
</evidence>
<organism evidence="3 4">
    <name type="scientific">Pelagirhabdus alkalitolerans</name>
    <dbReference type="NCBI Taxonomy" id="1612202"/>
    <lineage>
        <taxon>Bacteria</taxon>
        <taxon>Bacillati</taxon>
        <taxon>Bacillota</taxon>
        <taxon>Bacilli</taxon>
        <taxon>Bacillales</taxon>
        <taxon>Bacillaceae</taxon>
        <taxon>Pelagirhabdus</taxon>
    </lineage>
</organism>
<name>A0A1G6HNW3_9BACI</name>
<dbReference type="AlphaFoldDB" id="A0A1G6HNW3"/>
<dbReference type="STRING" id="1612202.SAMN05421734_103144"/>
<dbReference type="Pfam" id="PF05036">
    <property type="entry name" value="SPOR"/>
    <property type="match status" value="1"/>
</dbReference>
<dbReference type="EMBL" id="FMYI01000003">
    <property type="protein sequence ID" value="SDB95874.1"/>
    <property type="molecule type" value="Genomic_DNA"/>
</dbReference>